<sequence length="194" mass="20668">MDLKPLHQNKWLIFLGIIGIACLLLGTFAGRGGVRGASAVTSQASAQPTAAAGAPAAPDDSQVGSVHDLEQRYAQQLAGMLKQMQGIADVSVMVTVDSTESLQLAQNTQQTTQTQTSGQQTTSQSTTTRSDVFTERTGDGDSVPFVTQRVTPKVRGVLVLVKADDFYVAKAQIIDAIRHVLDVPAYKISVEPER</sequence>
<dbReference type="PROSITE" id="PS51257">
    <property type="entry name" value="PROKAR_LIPOPROTEIN"/>
    <property type="match status" value="1"/>
</dbReference>
<dbReference type="STRING" id="392015.SAMN05421543_11290"/>
<dbReference type="Proteomes" id="UP000183508">
    <property type="component" value="Unassembled WGS sequence"/>
</dbReference>
<keyword evidence="2" id="KW-0472">Membrane</keyword>
<dbReference type="RefSeq" id="WP_074953150.1">
    <property type="nucleotide sequence ID" value="NZ_FPBV01000012.1"/>
</dbReference>
<evidence type="ECO:0000256" key="1">
    <source>
        <dbReference type="SAM" id="MobiDB-lite"/>
    </source>
</evidence>
<organism evidence="3 4">
    <name type="scientific">Alicyclobacillus macrosporangiidus</name>
    <dbReference type="NCBI Taxonomy" id="392015"/>
    <lineage>
        <taxon>Bacteria</taxon>
        <taxon>Bacillati</taxon>
        <taxon>Bacillota</taxon>
        <taxon>Bacilli</taxon>
        <taxon>Bacillales</taxon>
        <taxon>Alicyclobacillaceae</taxon>
        <taxon>Alicyclobacillus</taxon>
    </lineage>
</organism>
<proteinExistence type="predicted"/>
<feature type="compositionally biased region" description="Low complexity" evidence="1">
    <location>
        <begin position="108"/>
        <end position="128"/>
    </location>
</feature>
<reference evidence="4" key="1">
    <citation type="submission" date="2016-10" db="EMBL/GenBank/DDBJ databases">
        <authorList>
            <person name="Varghese N."/>
        </authorList>
    </citation>
    <scope>NUCLEOTIDE SEQUENCE [LARGE SCALE GENOMIC DNA]</scope>
    <source>
        <strain evidence="4">DSM 17980</strain>
    </source>
</reference>
<evidence type="ECO:0000313" key="3">
    <source>
        <dbReference type="EMBL" id="SFU89898.1"/>
    </source>
</evidence>
<dbReference type="EMBL" id="FPBV01000012">
    <property type="protein sequence ID" value="SFU89898.1"/>
    <property type="molecule type" value="Genomic_DNA"/>
</dbReference>
<keyword evidence="2" id="KW-1133">Transmembrane helix</keyword>
<dbReference type="AlphaFoldDB" id="A0A1I7JXL8"/>
<accession>A0A1I7JXL8</accession>
<dbReference type="eggNOG" id="ENOG50330Z5">
    <property type="taxonomic scope" value="Bacteria"/>
</dbReference>
<feature type="region of interest" description="Disordered" evidence="1">
    <location>
        <begin position="107"/>
        <end position="144"/>
    </location>
</feature>
<gene>
    <name evidence="3" type="ORF">SAMN05421543_11290</name>
</gene>
<evidence type="ECO:0000256" key="2">
    <source>
        <dbReference type="SAM" id="Phobius"/>
    </source>
</evidence>
<keyword evidence="4" id="KW-1185">Reference proteome</keyword>
<dbReference type="OrthoDB" id="2381602at2"/>
<name>A0A1I7JXL8_9BACL</name>
<protein>
    <submittedName>
        <fullName evidence="3">Stage III sporulation protein AG</fullName>
    </submittedName>
</protein>
<keyword evidence="2" id="KW-0812">Transmembrane</keyword>
<evidence type="ECO:0000313" key="4">
    <source>
        <dbReference type="Proteomes" id="UP000183508"/>
    </source>
</evidence>
<feature type="transmembrane region" description="Helical" evidence="2">
    <location>
        <begin position="12"/>
        <end position="30"/>
    </location>
</feature>